<keyword evidence="2" id="KW-0812">Transmembrane</keyword>
<feature type="region of interest" description="Disordered" evidence="1">
    <location>
        <begin position="20"/>
        <end position="121"/>
    </location>
</feature>
<feature type="compositionally biased region" description="Acidic residues" evidence="1">
    <location>
        <begin position="92"/>
        <end position="113"/>
    </location>
</feature>
<keyword evidence="4" id="KW-1185">Reference proteome</keyword>
<dbReference type="OrthoDB" id="544344at2759"/>
<evidence type="ECO:0000256" key="1">
    <source>
        <dbReference type="SAM" id="MobiDB-lite"/>
    </source>
</evidence>
<gene>
    <name evidence="3" type="ORF">Vretifemale_6940</name>
</gene>
<reference evidence="3" key="1">
    <citation type="journal article" date="2021" name="Proc. Natl. Acad. Sci. U.S.A.">
        <title>Three genomes in the algal genus Volvox reveal the fate of a haploid sex-determining region after a transition to homothallism.</title>
        <authorList>
            <person name="Yamamoto K."/>
            <person name="Hamaji T."/>
            <person name="Kawai-Toyooka H."/>
            <person name="Matsuzaki R."/>
            <person name="Takahashi F."/>
            <person name="Nishimura Y."/>
            <person name="Kawachi M."/>
            <person name="Noguchi H."/>
            <person name="Minakuchi Y."/>
            <person name="Umen J.G."/>
            <person name="Toyoda A."/>
            <person name="Nozaki H."/>
        </authorList>
    </citation>
    <scope>NUCLEOTIDE SEQUENCE</scope>
    <source>
        <strain evidence="3">NIES-3786</strain>
    </source>
</reference>
<dbReference type="PANTHER" id="PTHR33104">
    <property type="entry name" value="SI:DKEY-29D5.2"/>
    <property type="match status" value="1"/>
</dbReference>
<comment type="caution">
    <text evidence="3">The sequence shown here is derived from an EMBL/GenBank/DDBJ whole genome shotgun (WGS) entry which is preliminary data.</text>
</comment>
<dbReference type="AlphaFoldDB" id="A0A8J4C875"/>
<keyword evidence="2" id="KW-0472">Membrane</keyword>
<protein>
    <recommendedName>
        <fullName evidence="5">CxC3 like cysteine cluster domain-containing protein</fullName>
    </recommendedName>
</protein>
<feature type="transmembrane region" description="Helical" evidence="2">
    <location>
        <begin position="677"/>
        <end position="698"/>
    </location>
</feature>
<name>A0A8J4C875_9CHLO</name>
<organism evidence="3 4">
    <name type="scientific">Volvox reticuliferus</name>
    <dbReference type="NCBI Taxonomy" id="1737510"/>
    <lineage>
        <taxon>Eukaryota</taxon>
        <taxon>Viridiplantae</taxon>
        <taxon>Chlorophyta</taxon>
        <taxon>core chlorophytes</taxon>
        <taxon>Chlorophyceae</taxon>
        <taxon>CS clade</taxon>
        <taxon>Chlamydomonadales</taxon>
        <taxon>Volvocaceae</taxon>
        <taxon>Volvox</taxon>
    </lineage>
</organism>
<accession>A0A8J4C875</accession>
<dbReference type="PANTHER" id="PTHR33104:SF2">
    <property type="entry name" value="CXC3 LIKE CYSTEINE CLUSTER DOMAIN-CONTAINING PROTEIN"/>
    <property type="match status" value="1"/>
</dbReference>
<evidence type="ECO:0000313" key="3">
    <source>
        <dbReference type="EMBL" id="GIL77515.1"/>
    </source>
</evidence>
<sequence>MSFKIVVRDRFNRKRNIPKCLRDIDEGDSGAKAPSNGLGETPAERHTKKVKTQPREPGGRFTTREPLEQLEGEHDFRAWDIEDPNEAARHDDDDDDDGSGLDADGLDVEEEENGQISPATQVAYSKDLSKGYFTGKASSVWARETLLTAQRVAMRSAEAACASSAQPCPTCGAQCEPDKVPRCTITIITWEQPIVVDVPLFWCSKCTAVFGVKPTQVDCLPDTKVAWDLRLRRDGNAILWWHNSVLQQYALLSYYTKHVSADGFCGAMMDAWEENGVQPPELPPRQGYSVSSDVPPPRLTHTMLRQRLRPALNAYYHMFGLTADLPETLSQWPSGSANGCPCCGDSHCSYRSPAPASTAVAAGAPTMPPAVTAALAVAGEAPAVTAAAAAVGETPANTGTGVTATALAVADRLAVAPVVVAVAGMLPAVAMVATAAGTAAAVVVGTVAAAAAVAQKVAEAAAAASTAAAVAADAAGNDSAAAAARSAAEAAHAAGLAAAAAAAAADRTAAAASIGVTTAQPGRTAYGVAVEPGPSGAAHITPQYDYDLVAIGLAGLLLLLGHWPDHGVEKAGPGPRGIHSCHFDGCFRLNLLRRRGYTPAYAQLPYRRFFISNQIMADLENSSTVEAVDHGRCSTFHADKVLAPESQKNLVTAVGVVVCRHGMLMRLMNFFRGERHFYAIAAIHSLMAVGTAVHFWWYDIACRWSKSFEKWLQKQTDPAILDKGRAVVSLIPPWHRYAHSHECQKLFGHTRQAGVGRGTGEPAEVVNSVLGPHGAITRYMSPANREAHIEHVARRYCRQVLLGLPARMWRMRVRAKAVEHAMEKRVQDLEASLGEEKKQVVDEVERLIQQGREEANDVSGGASSTSRSWRAEYVRCRLVLQKLESIDEVDAEGDILPLSVLYLGAETLTVKQRPRLIRTLRAQVSQLEQSHVDLNLASFQVDSQEFQAALTELAESEITQLCNEIEGAVLDFHSLEQLVASLATRKKERDLAKKDKVKVGEELKHLFGRLKQWSLAQSAGGVLSAEQAARNTAITMDGAFKRILQQRFPWNARLKAEGMPRAVAMLLRCRHEHARCGEELRLISAEVSCACNYFRLRVHLLAAYITQVTNESERYILSKHLRFNEHMLHAFEQLLLSDAYIPEDVSYTVNEDDE</sequence>
<keyword evidence="2" id="KW-1133">Transmembrane helix</keyword>
<dbReference type="Pfam" id="PF18758">
    <property type="entry name" value="KDZ"/>
    <property type="match status" value="1"/>
</dbReference>
<evidence type="ECO:0000313" key="4">
    <source>
        <dbReference type="Proteomes" id="UP000747110"/>
    </source>
</evidence>
<dbReference type="EMBL" id="BNCP01000010">
    <property type="protein sequence ID" value="GIL77515.1"/>
    <property type="molecule type" value="Genomic_DNA"/>
</dbReference>
<evidence type="ECO:0000256" key="2">
    <source>
        <dbReference type="SAM" id="Phobius"/>
    </source>
</evidence>
<dbReference type="InterPro" id="IPR040521">
    <property type="entry name" value="KDZ"/>
</dbReference>
<proteinExistence type="predicted"/>
<feature type="compositionally biased region" description="Basic and acidic residues" evidence="1">
    <location>
        <begin position="53"/>
        <end position="91"/>
    </location>
</feature>
<evidence type="ECO:0008006" key="5">
    <source>
        <dbReference type="Google" id="ProtNLM"/>
    </source>
</evidence>
<dbReference type="Proteomes" id="UP000747110">
    <property type="component" value="Unassembled WGS sequence"/>
</dbReference>